<feature type="domain" description="Diphthamide synthase" evidence="1">
    <location>
        <begin position="3"/>
        <end position="206"/>
    </location>
</feature>
<dbReference type="Gene3D" id="3.40.50.620">
    <property type="entry name" value="HUPs"/>
    <property type="match status" value="1"/>
</dbReference>
<reference evidence="2" key="1">
    <citation type="journal article" date="2015" name="Nature">
        <title>Complex archaea that bridge the gap between prokaryotes and eukaryotes.</title>
        <authorList>
            <person name="Spang A."/>
            <person name="Saw J.H."/>
            <person name="Jorgensen S.L."/>
            <person name="Zaremba-Niedzwiedzka K."/>
            <person name="Martijn J."/>
            <person name="Lind A.E."/>
            <person name="van Eijk R."/>
            <person name="Schleper C."/>
            <person name="Guy L."/>
            <person name="Ettema T.J."/>
        </authorList>
    </citation>
    <scope>NUCLEOTIDE SEQUENCE</scope>
</reference>
<dbReference type="SUPFAM" id="SSF52402">
    <property type="entry name" value="Adenine nucleotide alpha hydrolases-like"/>
    <property type="match status" value="1"/>
</dbReference>
<name>A0A0F9V4Z8_9ZZZZ</name>
<sequence>MKKVLFSWSGGKDSALALYEIQKDPAYEVVALLTTVTEDYDRVSMHGFRTELLVAQAASLSLPLKQIKISKDATNDDYENRMRESLTQFQNDGVLSVVFGDIFLEDLKKYREDKLAQVDMGAIFPLWKKDTKELANKFINTGFKALITCVDTNVLDARFTGRDYDTDLLNDLPAGVDPCGENGEFHTFVYDGPIFKEPLGFERGEVVLREKRFSFCDLLSATVVETKA</sequence>
<protein>
    <recommendedName>
        <fullName evidence="1">Diphthamide synthase domain-containing protein</fullName>
    </recommendedName>
</protein>
<gene>
    <name evidence="2" type="ORF">LCGC14_0526950</name>
</gene>
<dbReference type="CDD" id="cd01994">
    <property type="entry name" value="AANH_PF0828-like"/>
    <property type="match status" value="1"/>
</dbReference>
<proteinExistence type="predicted"/>
<evidence type="ECO:0000259" key="1">
    <source>
        <dbReference type="Pfam" id="PF01902"/>
    </source>
</evidence>
<dbReference type="NCBIfam" id="TIGR00290">
    <property type="entry name" value="MJ0570_dom"/>
    <property type="match status" value="1"/>
</dbReference>
<dbReference type="Gene3D" id="3.90.1490.10">
    <property type="entry name" value="putative n-type atp pyrophosphatase, domain 2"/>
    <property type="match status" value="1"/>
</dbReference>
<accession>A0A0F9V4Z8</accession>
<dbReference type="PIRSF" id="PIRSF039123">
    <property type="entry name" value="Diphthamide_synthase"/>
    <property type="match status" value="1"/>
</dbReference>
<dbReference type="EMBL" id="LAZR01000677">
    <property type="protein sequence ID" value="KKN60953.1"/>
    <property type="molecule type" value="Genomic_DNA"/>
</dbReference>
<dbReference type="Pfam" id="PF01902">
    <property type="entry name" value="Diphthami_syn_2"/>
    <property type="match status" value="1"/>
</dbReference>
<dbReference type="InterPro" id="IPR014729">
    <property type="entry name" value="Rossmann-like_a/b/a_fold"/>
</dbReference>
<comment type="caution">
    <text evidence="2">The sequence shown here is derived from an EMBL/GenBank/DDBJ whole genome shotgun (WGS) entry which is preliminary data.</text>
</comment>
<organism evidence="2">
    <name type="scientific">marine sediment metagenome</name>
    <dbReference type="NCBI Taxonomy" id="412755"/>
    <lineage>
        <taxon>unclassified sequences</taxon>
        <taxon>metagenomes</taxon>
        <taxon>ecological metagenomes</taxon>
    </lineage>
</organism>
<dbReference type="AlphaFoldDB" id="A0A0F9V4Z8"/>
<evidence type="ECO:0000313" key="2">
    <source>
        <dbReference type="EMBL" id="KKN60953.1"/>
    </source>
</evidence>
<dbReference type="InterPro" id="IPR030662">
    <property type="entry name" value="DPH6/MJ0570"/>
</dbReference>
<dbReference type="InterPro" id="IPR002761">
    <property type="entry name" value="Diphthami_syn_dom"/>
</dbReference>